<dbReference type="InterPro" id="IPR039344">
    <property type="entry name" value="MBLAC1"/>
</dbReference>
<accession>A0A2H0NCZ1</accession>
<dbReference type="PANTHER" id="PTHR23200:SF48">
    <property type="entry name" value="METALLO-BETA-LACTAMASE DOMAIN-CONTAINING PROTEIN 1"/>
    <property type="match status" value="1"/>
</dbReference>
<comment type="catalytic activity">
    <reaction evidence="5">
        <text>a ribonucleotidyl-ribonucleotide-RNA + H2O = a 3'-end ribonucleotide-RNA + a 5'-end 5'-phospho-ribonucleoside-RNA + H(+)</text>
        <dbReference type="Rhea" id="RHEA:68096"/>
        <dbReference type="Rhea" id="RHEA-COMP:15179"/>
        <dbReference type="Rhea" id="RHEA-COMP:17355"/>
        <dbReference type="Rhea" id="RHEA-COMP:17428"/>
        <dbReference type="ChEBI" id="CHEBI:15377"/>
        <dbReference type="ChEBI" id="CHEBI:15378"/>
        <dbReference type="ChEBI" id="CHEBI:74896"/>
        <dbReference type="ChEBI" id="CHEBI:138282"/>
        <dbReference type="ChEBI" id="CHEBI:173118"/>
    </reaction>
    <physiologicalReaction direction="left-to-right" evidence="5">
        <dbReference type="Rhea" id="RHEA:68097"/>
    </physiologicalReaction>
</comment>
<comment type="function">
    <text evidence="6">Endoribonuclease that catalyzes the hydrolysis of histone-coding pre-mRNA 3'-end. Involved in histone pre-mRNA processing during the S-phase of the cell cycle, which is required for entering/progressing through S-phase. Cleaves histone pre-mRNA at a major and a minor cleavage site after the 5'-ACCCA-3' and the 5'-ACCCACA-3' sequence, respectively, and located downstream of the stem-loop. May require the presence of the HDE element located at the histone pre-RNA 3'-end to avoid non-specific cleavage.</text>
</comment>
<evidence type="ECO:0000313" key="9">
    <source>
        <dbReference type="Proteomes" id="UP000230564"/>
    </source>
</evidence>
<comment type="subunit">
    <text evidence="2">Homodimer.</text>
</comment>
<organism evidence="8 9">
    <name type="scientific">Candidatus Komeilibacteria bacterium CG11_big_fil_rev_8_21_14_0_20_36_20</name>
    <dbReference type="NCBI Taxonomy" id="1974477"/>
    <lineage>
        <taxon>Bacteria</taxon>
        <taxon>Candidatus Komeiliibacteriota</taxon>
    </lineage>
</organism>
<proteinExistence type="predicted"/>
<evidence type="ECO:0000256" key="6">
    <source>
        <dbReference type="ARBA" id="ARBA00045869"/>
    </source>
</evidence>
<comment type="caution">
    <text evidence="8">The sequence shown here is derived from an EMBL/GenBank/DDBJ whole genome shotgun (WGS) entry which is preliminary data.</text>
</comment>
<dbReference type="Proteomes" id="UP000230564">
    <property type="component" value="Unassembled WGS sequence"/>
</dbReference>
<reference evidence="8 9" key="1">
    <citation type="submission" date="2017-09" db="EMBL/GenBank/DDBJ databases">
        <title>Depth-based differentiation of microbial function through sediment-hosted aquifers and enrichment of novel symbionts in the deep terrestrial subsurface.</title>
        <authorList>
            <person name="Probst A.J."/>
            <person name="Ladd B."/>
            <person name="Jarett J.K."/>
            <person name="Geller-Mcgrath D.E."/>
            <person name="Sieber C.M."/>
            <person name="Emerson J.B."/>
            <person name="Anantharaman K."/>
            <person name="Thomas B.C."/>
            <person name="Malmstrom R."/>
            <person name="Stieglmeier M."/>
            <person name="Klingl A."/>
            <person name="Woyke T."/>
            <person name="Ryan C.M."/>
            <person name="Banfield J.F."/>
        </authorList>
    </citation>
    <scope>NUCLEOTIDE SEQUENCE [LARGE SCALE GENOMIC DNA]</scope>
    <source>
        <strain evidence="8">CG11_big_fil_rev_8_21_14_0_20_36_20</strain>
    </source>
</reference>
<feature type="domain" description="Metallo-beta-lactamase" evidence="7">
    <location>
        <begin position="22"/>
        <end position="188"/>
    </location>
</feature>
<evidence type="ECO:0000256" key="4">
    <source>
        <dbReference type="ARBA" id="ARBA00032988"/>
    </source>
</evidence>
<dbReference type="InterPro" id="IPR001279">
    <property type="entry name" value="Metallo-B-lactamas"/>
</dbReference>
<dbReference type="Gene3D" id="3.60.15.10">
    <property type="entry name" value="Ribonuclease Z/Hydroxyacylglutathione hydrolase-like"/>
    <property type="match status" value="1"/>
</dbReference>
<evidence type="ECO:0000256" key="3">
    <source>
        <dbReference type="ARBA" id="ARBA00014856"/>
    </source>
</evidence>
<dbReference type="InterPro" id="IPR036866">
    <property type="entry name" value="RibonucZ/Hydroxyglut_hydro"/>
</dbReference>
<evidence type="ECO:0000256" key="1">
    <source>
        <dbReference type="ARBA" id="ARBA00004514"/>
    </source>
</evidence>
<gene>
    <name evidence="8" type="ORF">COV55_02205</name>
</gene>
<evidence type="ECO:0000259" key="7">
    <source>
        <dbReference type="SMART" id="SM00849"/>
    </source>
</evidence>
<evidence type="ECO:0000313" key="8">
    <source>
        <dbReference type="EMBL" id="PIR06763.1"/>
    </source>
</evidence>
<dbReference type="EMBL" id="PCWQ01000009">
    <property type="protein sequence ID" value="PIR06763.1"/>
    <property type="molecule type" value="Genomic_DNA"/>
</dbReference>
<dbReference type="GO" id="GO:0005829">
    <property type="term" value="C:cytosol"/>
    <property type="evidence" value="ECO:0007669"/>
    <property type="project" value="UniProtKB-SubCell"/>
</dbReference>
<dbReference type="CDD" id="cd07711">
    <property type="entry name" value="MBLAC1-like_MBL-fold"/>
    <property type="match status" value="1"/>
</dbReference>
<sequence>MNKIKVLIEGYIREEDEDEYASSSVTLIRDHDLKILIDVGLDKQLLLNALDKEGLKPKDINFVVLTHTHLDHCLLAALFDNAKILDNSNIYTFSGKISPHDSKIPGTNIEIISTPGHDQFHCAVLVNTEEFGKVAICADLFWWPDNTKQKTDYTSLLNLDDPYLKDQEALYKSREKILKIAAYIVPGHGKPFKIKTF</sequence>
<comment type="subcellular location">
    <subcellularLocation>
        <location evidence="1">Cytoplasm</location>
        <location evidence="1">Cytosol</location>
    </subcellularLocation>
</comment>
<evidence type="ECO:0000256" key="5">
    <source>
        <dbReference type="ARBA" id="ARBA00044690"/>
    </source>
</evidence>
<evidence type="ECO:0000256" key="2">
    <source>
        <dbReference type="ARBA" id="ARBA00011738"/>
    </source>
</evidence>
<name>A0A2H0NCZ1_9BACT</name>
<dbReference type="AlphaFoldDB" id="A0A2H0NCZ1"/>
<dbReference type="SMART" id="SM00849">
    <property type="entry name" value="Lactamase_B"/>
    <property type="match status" value="1"/>
</dbReference>
<protein>
    <recommendedName>
        <fullName evidence="3">Metallo-beta-lactamase domain-containing protein 1</fullName>
    </recommendedName>
    <alternativeName>
        <fullName evidence="4">Endoribonuclease MBLAC1</fullName>
    </alternativeName>
</protein>
<dbReference type="Pfam" id="PF00753">
    <property type="entry name" value="Lactamase_B"/>
    <property type="match status" value="1"/>
</dbReference>
<dbReference type="SUPFAM" id="SSF56281">
    <property type="entry name" value="Metallo-hydrolase/oxidoreductase"/>
    <property type="match status" value="1"/>
</dbReference>
<dbReference type="PANTHER" id="PTHR23200">
    <property type="entry name" value="METALLO-BETA-LACTAMASE DOMAIN-CONTAINING PROTEIN 1"/>
    <property type="match status" value="1"/>
</dbReference>